<dbReference type="PROSITE" id="PS00109">
    <property type="entry name" value="PROTEIN_KINASE_TYR"/>
    <property type="match status" value="1"/>
</dbReference>
<gene>
    <name evidence="11" type="ORF">C8A01DRAFT_31023</name>
</gene>
<evidence type="ECO:0000256" key="2">
    <source>
        <dbReference type="ARBA" id="ARBA00011534"/>
    </source>
</evidence>
<evidence type="ECO:0000256" key="3">
    <source>
        <dbReference type="ARBA" id="ARBA00012513"/>
    </source>
</evidence>
<dbReference type="Gene3D" id="1.10.510.10">
    <property type="entry name" value="Transferase(Phosphotransferase) domain 1"/>
    <property type="match status" value="1"/>
</dbReference>
<evidence type="ECO:0000256" key="9">
    <source>
        <dbReference type="ARBA" id="ARBA00048679"/>
    </source>
</evidence>
<evidence type="ECO:0000256" key="7">
    <source>
        <dbReference type="ARBA" id="ARBA00033194"/>
    </source>
</evidence>
<evidence type="ECO:0000256" key="5">
    <source>
        <dbReference type="ARBA" id="ARBA00019973"/>
    </source>
</evidence>
<dbReference type="EC" id="2.7.11.1" evidence="3"/>
<dbReference type="Proteomes" id="UP001303115">
    <property type="component" value="Unassembled WGS sequence"/>
</dbReference>
<keyword evidence="11" id="KW-0808">Transferase</keyword>
<evidence type="ECO:0000256" key="8">
    <source>
        <dbReference type="ARBA" id="ARBA00047899"/>
    </source>
</evidence>
<comment type="function">
    <text evidence="1">Component of the EKC/KEOPS complex that is required for the formation of a threonylcarbamoyl group on adenosine at position 37 (t(6)A37) in tRNAs that read codons beginning with adenine. The complex is probably involved in the transfer of the threonylcarbamoyl moiety of threonylcarbamoyl-AMP (TC-AMP) to the N6 group of A37. BUD32 has ATPase activity in the context of the EKC/KEOPS complex and likely plays a supporting role to the catalytic subunit KAE1. The EKC/KEOPS complex also promotes both telomere uncapping and telomere elongation. The complex is required for efficient recruitment of transcriptional coactivators.</text>
</comment>
<dbReference type="GO" id="GO:0005524">
    <property type="term" value="F:ATP binding"/>
    <property type="evidence" value="ECO:0007669"/>
    <property type="project" value="InterPro"/>
</dbReference>
<dbReference type="InterPro" id="IPR008266">
    <property type="entry name" value="Tyr_kinase_AS"/>
</dbReference>
<dbReference type="InterPro" id="IPR051681">
    <property type="entry name" value="Ser/Thr_Kinases-Pseudokinases"/>
</dbReference>
<dbReference type="Pfam" id="PF00069">
    <property type="entry name" value="Pkinase"/>
    <property type="match status" value="1"/>
</dbReference>
<evidence type="ECO:0000256" key="4">
    <source>
        <dbReference type="ARBA" id="ARBA00013948"/>
    </source>
</evidence>
<sequence length="301" mass="33796">MAPRLRIPFASLSADDYISRGAAGHVFRISPNIVFKCPTQFTDPFPQQTEEMEESIKKIEAEKSVYHVLMKRPHPNIVQCILCVPEGIFLRGMESTLQERLFRSPTATVSPRTQERWVRQLTSAVAWLESLGLVHGDLRPANILLDANDDIKLGDFDATVSPGAELLVASEPFCKINEDFETPLAGPVSEQFSLASCIYTIRFKRWPWHDLKPRARGQRLARNEFPVTSADRLFGGVTRRCWLGEYASIAAVEQEVICRLGRTVAEGEAPKLQALIEDDAVLKLRAECEEFVAKQALGRMV</sequence>
<keyword evidence="12" id="KW-1185">Reference proteome</keyword>
<dbReference type="InterPro" id="IPR000719">
    <property type="entry name" value="Prot_kinase_dom"/>
</dbReference>
<accession>A0AAN6PPY0</accession>
<keyword evidence="11" id="KW-0418">Kinase</keyword>
<evidence type="ECO:0000256" key="1">
    <source>
        <dbReference type="ARBA" id="ARBA00003747"/>
    </source>
</evidence>
<evidence type="ECO:0000256" key="6">
    <source>
        <dbReference type="ARBA" id="ARBA00030980"/>
    </source>
</evidence>
<feature type="domain" description="Protein kinase" evidence="10">
    <location>
        <begin position="12"/>
        <end position="301"/>
    </location>
</feature>
<dbReference type="PANTHER" id="PTHR44329:SF291">
    <property type="entry name" value="PROTEIN KINASE DOMAIN-CONTAINING PROTEIN"/>
    <property type="match status" value="1"/>
</dbReference>
<dbReference type="AlphaFoldDB" id="A0AAN6PPY0"/>
<name>A0AAN6PPY0_9PEZI</name>
<reference evidence="12" key="1">
    <citation type="journal article" date="2023" name="Mol. Phylogenet. Evol.">
        <title>Genome-scale phylogeny and comparative genomics of the fungal order Sordariales.</title>
        <authorList>
            <person name="Hensen N."/>
            <person name="Bonometti L."/>
            <person name="Westerberg I."/>
            <person name="Brannstrom I.O."/>
            <person name="Guillou S."/>
            <person name="Cros-Aarteil S."/>
            <person name="Calhoun S."/>
            <person name="Haridas S."/>
            <person name="Kuo A."/>
            <person name="Mondo S."/>
            <person name="Pangilinan J."/>
            <person name="Riley R."/>
            <person name="LaButti K."/>
            <person name="Andreopoulos B."/>
            <person name="Lipzen A."/>
            <person name="Chen C."/>
            <person name="Yan M."/>
            <person name="Daum C."/>
            <person name="Ng V."/>
            <person name="Clum A."/>
            <person name="Steindorff A."/>
            <person name="Ohm R.A."/>
            <person name="Martin F."/>
            <person name="Silar P."/>
            <person name="Natvig D.O."/>
            <person name="Lalanne C."/>
            <person name="Gautier V."/>
            <person name="Ament-Velasquez S.L."/>
            <person name="Kruys A."/>
            <person name="Hutchinson M.I."/>
            <person name="Powell A.J."/>
            <person name="Barry K."/>
            <person name="Miller A.N."/>
            <person name="Grigoriev I.V."/>
            <person name="Debuchy R."/>
            <person name="Gladieux P."/>
            <person name="Hiltunen Thoren M."/>
            <person name="Johannesson H."/>
        </authorList>
    </citation>
    <scope>NUCLEOTIDE SEQUENCE [LARGE SCALE GENOMIC DNA]</scope>
    <source>
        <strain evidence="12">CBS 284.82</strain>
    </source>
</reference>
<dbReference type="EMBL" id="MU854316">
    <property type="protein sequence ID" value="KAK4044837.1"/>
    <property type="molecule type" value="Genomic_DNA"/>
</dbReference>
<evidence type="ECO:0000313" key="11">
    <source>
        <dbReference type="EMBL" id="KAK4044837.1"/>
    </source>
</evidence>
<dbReference type="PROSITE" id="PS50011">
    <property type="entry name" value="PROTEIN_KINASE_DOM"/>
    <property type="match status" value="1"/>
</dbReference>
<dbReference type="InterPro" id="IPR011009">
    <property type="entry name" value="Kinase-like_dom_sf"/>
</dbReference>
<evidence type="ECO:0000259" key="10">
    <source>
        <dbReference type="PROSITE" id="PS50011"/>
    </source>
</evidence>
<proteinExistence type="predicted"/>
<dbReference type="SUPFAM" id="SSF56112">
    <property type="entry name" value="Protein kinase-like (PK-like)"/>
    <property type="match status" value="1"/>
</dbReference>
<dbReference type="GO" id="GO:0004674">
    <property type="term" value="F:protein serine/threonine kinase activity"/>
    <property type="evidence" value="ECO:0007669"/>
    <property type="project" value="UniProtKB-EC"/>
</dbReference>
<comment type="caution">
    <text evidence="11">The sequence shown here is derived from an EMBL/GenBank/DDBJ whole genome shotgun (WGS) entry which is preliminary data.</text>
</comment>
<dbReference type="PANTHER" id="PTHR44329">
    <property type="entry name" value="SERINE/THREONINE-PROTEIN KINASE TNNI3K-RELATED"/>
    <property type="match status" value="1"/>
</dbReference>
<protein>
    <recommendedName>
        <fullName evidence="5">EKC/KEOPS complex subunit BUD32</fullName>
        <ecNumber evidence="3">2.7.11.1</ecNumber>
    </recommendedName>
    <alternativeName>
        <fullName evidence="6 7">Atypical Serine/threonine protein kinase BUD32</fullName>
    </alternativeName>
    <alternativeName>
        <fullName evidence="4">EKC/KEOPS complex subunit bud32</fullName>
    </alternativeName>
</protein>
<organism evidence="11 12">
    <name type="scientific">Parachaetomium inaequale</name>
    <dbReference type="NCBI Taxonomy" id="2588326"/>
    <lineage>
        <taxon>Eukaryota</taxon>
        <taxon>Fungi</taxon>
        <taxon>Dikarya</taxon>
        <taxon>Ascomycota</taxon>
        <taxon>Pezizomycotina</taxon>
        <taxon>Sordariomycetes</taxon>
        <taxon>Sordariomycetidae</taxon>
        <taxon>Sordariales</taxon>
        <taxon>Chaetomiaceae</taxon>
        <taxon>Parachaetomium</taxon>
    </lineage>
</organism>
<evidence type="ECO:0000313" key="12">
    <source>
        <dbReference type="Proteomes" id="UP001303115"/>
    </source>
</evidence>
<dbReference type="SMART" id="SM00220">
    <property type="entry name" value="S_TKc"/>
    <property type="match status" value="1"/>
</dbReference>
<comment type="catalytic activity">
    <reaction evidence="9">
        <text>L-seryl-[protein] + ATP = O-phospho-L-seryl-[protein] + ADP + H(+)</text>
        <dbReference type="Rhea" id="RHEA:17989"/>
        <dbReference type="Rhea" id="RHEA-COMP:9863"/>
        <dbReference type="Rhea" id="RHEA-COMP:11604"/>
        <dbReference type="ChEBI" id="CHEBI:15378"/>
        <dbReference type="ChEBI" id="CHEBI:29999"/>
        <dbReference type="ChEBI" id="CHEBI:30616"/>
        <dbReference type="ChEBI" id="CHEBI:83421"/>
        <dbReference type="ChEBI" id="CHEBI:456216"/>
        <dbReference type="EC" id="2.7.11.1"/>
    </reaction>
</comment>
<comment type="catalytic activity">
    <reaction evidence="8">
        <text>L-threonyl-[protein] + ATP = O-phospho-L-threonyl-[protein] + ADP + H(+)</text>
        <dbReference type="Rhea" id="RHEA:46608"/>
        <dbReference type="Rhea" id="RHEA-COMP:11060"/>
        <dbReference type="Rhea" id="RHEA-COMP:11605"/>
        <dbReference type="ChEBI" id="CHEBI:15378"/>
        <dbReference type="ChEBI" id="CHEBI:30013"/>
        <dbReference type="ChEBI" id="CHEBI:30616"/>
        <dbReference type="ChEBI" id="CHEBI:61977"/>
        <dbReference type="ChEBI" id="CHEBI:456216"/>
        <dbReference type="EC" id="2.7.11.1"/>
    </reaction>
</comment>
<comment type="subunit">
    <text evidence="2">Component of the EKC/KEOPS complex composed of at least BUD32, CGI121, GON7, KAE1 and PCC1; the whole complex dimerizes.</text>
</comment>